<comment type="caution">
    <text evidence="2">The sequence shown here is derived from an EMBL/GenBank/DDBJ whole genome shotgun (WGS) entry which is preliminary data.</text>
</comment>
<feature type="region of interest" description="Disordered" evidence="1">
    <location>
        <begin position="163"/>
        <end position="361"/>
    </location>
</feature>
<dbReference type="Proteomes" id="UP001320420">
    <property type="component" value="Unassembled WGS sequence"/>
</dbReference>
<feature type="region of interest" description="Disordered" evidence="1">
    <location>
        <begin position="1"/>
        <end position="20"/>
    </location>
</feature>
<name>A0AAN9YQG0_9PEZI</name>
<evidence type="ECO:0000313" key="3">
    <source>
        <dbReference type="Proteomes" id="UP001320420"/>
    </source>
</evidence>
<sequence>MARRRRKDGRKPHSKSSKPFSKLMPFGFNFGEDGALLKHVRKTQVRFVIKCHTRSMDRGKIDEYLSEVVKGGVTMIDNVGKMPQNTFWHNVIYNVKWTGTLTGSNIFGLVVALVQAHEAFERNPPINFHPNAYSSTAKEIHKFSRLLKEKYAGDSEILDLYFSPRQGEGDEGSDTDQSIEFPKEAVTREEIETDDAWKNMYEDIVPEETSSEDEEEDEEEEDDEEYPNPYKPQPNRGLKYEKRVFAKYERDEGLDDEDERLLQEQQQMFAESRARRDAGATATSGDEMEVDSAEGASKPAEEAGAQNGGQTERAAAGKRARDDGGGDTEEALGAAPKRRRLPQGDEVGVEELTETMRDTGF</sequence>
<dbReference type="AlphaFoldDB" id="A0AAN9YQG0"/>
<feature type="compositionally biased region" description="Basic and acidic residues" evidence="1">
    <location>
        <begin position="238"/>
        <end position="251"/>
    </location>
</feature>
<reference evidence="2 3" key="1">
    <citation type="submission" date="2024-02" db="EMBL/GenBank/DDBJ databases">
        <title>De novo assembly and annotation of 12 fungi associated with fruit tree decline syndrome in Ontario, Canada.</title>
        <authorList>
            <person name="Sulman M."/>
            <person name="Ellouze W."/>
            <person name="Ilyukhin E."/>
        </authorList>
    </citation>
    <scope>NUCLEOTIDE SEQUENCE [LARGE SCALE GENOMIC DNA]</scope>
    <source>
        <strain evidence="2 3">M11/M66-122</strain>
    </source>
</reference>
<gene>
    <name evidence="2" type="ORF">SLS62_004561</name>
</gene>
<feature type="compositionally biased region" description="Acidic residues" evidence="1">
    <location>
        <begin position="204"/>
        <end position="226"/>
    </location>
</feature>
<dbReference type="EMBL" id="JAKJXP020000028">
    <property type="protein sequence ID" value="KAK7753486.1"/>
    <property type="molecule type" value="Genomic_DNA"/>
</dbReference>
<accession>A0AAN9YQG0</accession>
<evidence type="ECO:0000256" key="1">
    <source>
        <dbReference type="SAM" id="MobiDB-lite"/>
    </source>
</evidence>
<organism evidence="2 3">
    <name type="scientific">Diatrype stigma</name>
    <dbReference type="NCBI Taxonomy" id="117547"/>
    <lineage>
        <taxon>Eukaryota</taxon>
        <taxon>Fungi</taxon>
        <taxon>Dikarya</taxon>
        <taxon>Ascomycota</taxon>
        <taxon>Pezizomycotina</taxon>
        <taxon>Sordariomycetes</taxon>
        <taxon>Xylariomycetidae</taxon>
        <taxon>Xylariales</taxon>
        <taxon>Diatrypaceae</taxon>
        <taxon>Diatrype</taxon>
    </lineage>
</organism>
<feature type="compositionally biased region" description="Basic and acidic residues" evidence="1">
    <location>
        <begin position="181"/>
        <end position="201"/>
    </location>
</feature>
<protein>
    <submittedName>
        <fullName evidence="2">Uncharacterized protein</fullName>
    </submittedName>
</protein>
<feature type="compositionally biased region" description="Basic residues" evidence="1">
    <location>
        <begin position="1"/>
        <end position="16"/>
    </location>
</feature>
<keyword evidence="3" id="KW-1185">Reference proteome</keyword>
<evidence type="ECO:0000313" key="2">
    <source>
        <dbReference type="EMBL" id="KAK7753486.1"/>
    </source>
</evidence>
<proteinExistence type="predicted"/>